<keyword evidence="7" id="KW-0808">Transferase</keyword>
<feature type="compositionally biased region" description="Low complexity" evidence="18">
    <location>
        <begin position="1388"/>
        <end position="1402"/>
    </location>
</feature>
<evidence type="ECO:0000259" key="20">
    <source>
        <dbReference type="PROSITE" id="PS50023"/>
    </source>
</evidence>
<feature type="compositionally biased region" description="Basic and acidic residues" evidence="18">
    <location>
        <begin position="816"/>
        <end position="825"/>
    </location>
</feature>
<dbReference type="SUPFAM" id="SSF57716">
    <property type="entry name" value="Glucocorticoid receptor-like (DNA-binding domain)"/>
    <property type="match status" value="2"/>
</dbReference>
<dbReference type="CDD" id="cd09365">
    <property type="entry name" value="LIM2_LIMK"/>
    <property type="match status" value="1"/>
</dbReference>
<evidence type="ECO:0000256" key="14">
    <source>
        <dbReference type="ARBA" id="ARBA00023038"/>
    </source>
</evidence>
<feature type="compositionally biased region" description="Polar residues" evidence="18">
    <location>
        <begin position="281"/>
        <end position="301"/>
    </location>
</feature>
<dbReference type="GO" id="GO:0005634">
    <property type="term" value="C:nucleus"/>
    <property type="evidence" value="ECO:0007669"/>
    <property type="project" value="TreeGrafter"/>
</dbReference>
<feature type="domain" description="LIM zinc-binding" evidence="20">
    <location>
        <begin position="12"/>
        <end position="71"/>
    </location>
</feature>
<evidence type="ECO:0000256" key="15">
    <source>
        <dbReference type="ARBA" id="ARBA00040667"/>
    </source>
</evidence>
<feature type="compositionally biased region" description="Basic and acidic residues" evidence="18">
    <location>
        <begin position="797"/>
        <end position="808"/>
    </location>
</feature>
<feature type="region of interest" description="Disordered" evidence="18">
    <location>
        <begin position="1002"/>
        <end position="1154"/>
    </location>
</feature>
<dbReference type="PROSITE" id="PS50011">
    <property type="entry name" value="PROTEIN_KINASE_DOM"/>
    <property type="match status" value="1"/>
</dbReference>
<dbReference type="InParanoid" id="A0A7R8UTX6"/>
<keyword evidence="12 16" id="KW-0862">Zinc</keyword>
<dbReference type="FunFam" id="2.10.110.10:FF:000082">
    <property type="entry name" value="LIM domain kinase 1"/>
    <property type="match status" value="1"/>
</dbReference>
<dbReference type="EC" id="2.7.11.1" evidence="3"/>
<dbReference type="FunFam" id="1.10.510.10:FF:000197">
    <property type="entry name" value="LIM domain kinase 2 isoform X1"/>
    <property type="match status" value="1"/>
</dbReference>
<feature type="compositionally biased region" description="Gly residues" evidence="18">
    <location>
        <begin position="1568"/>
        <end position="1579"/>
    </location>
</feature>
<dbReference type="PROSITE" id="PS00107">
    <property type="entry name" value="PROTEIN_KINASE_ATP"/>
    <property type="match status" value="1"/>
</dbReference>
<evidence type="ECO:0000256" key="4">
    <source>
        <dbReference type="ARBA" id="ARBA00022490"/>
    </source>
</evidence>
<feature type="compositionally biased region" description="Low complexity" evidence="18">
    <location>
        <begin position="766"/>
        <end position="783"/>
    </location>
</feature>
<dbReference type="GO" id="GO:0030036">
    <property type="term" value="P:actin cytoskeleton organization"/>
    <property type="evidence" value="ECO:0007669"/>
    <property type="project" value="TreeGrafter"/>
</dbReference>
<feature type="region of interest" description="Disordered" evidence="18">
    <location>
        <begin position="712"/>
        <end position="740"/>
    </location>
</feature>
<keyword evidence="5" id="KW-0723">Serine/threonine-protein kinase</keyword>
<evidence type="ECO:0000256" key="13">
    <source>
        <dbReference type="ARBA" id="ARBA00022840"/>
    </source>
</evidence>
<feature type="compositionally biased region" description="Polar residues" evidence="18">
    <location>
        <begin position="1097"/>
        <end position="1107"/>
    </location>
</feature>
<dbReference type="SUPFAM" id="SSF56112">
    <property type="entry name" value="Protein kinase-like (PK-like)"/>
    <property type="match status" value="1"/>
</dbReference>
<feature type="domain" description="Protein kinase" evidence="19">
    <location>
        <begin position="411"/>
        <end position="693"/>
    </location>
</feature>
<comment type="subcellular location">
    <subcellularLocation>
        <location evidence="1">Cytoplasm</location>
    </subcellularLocation>
</comment>
<dbReference type="InterPro" id="IPR011009">
    <property type="entry name" value="Kinase-like_dom_sf"/>
</dbReference>
<name>A0A7R8UTX6_HERIL</name>
<evidence type="ECO:0000256" key="8">
    <source>
        <dbReference type="ARBA" id="ARBA00022723"/>
    </source>
</evidence>
<evidence type="ECO:0000313" key="22">
    <source>
        <dbReference type="EMBL" id="CAD7086994.1"/>
    </source>
</evidence>
<dbReference type="InterPro" id="IPR050940">
    <property type="entry name" value="Actin_reg-Ser/Thr_kinase"/>
</dbReference>
<dbReference type="EMBL" id="LR899012">
    <property type="protein sequence ID" value="CAD7086994.1"/>
    <property type="molecule type" value="Genomic_DNA"/>
</dbReference>
<feature type="compositionally biased region" description="Basic and acidic residues" evidence="18">
    <location>
        <begin position="1078"/>
        <end position="1087"/>
    </location>
</feature>
<dbReference type="Gene3D" id="2.30.42.10">
    <property type="match status" value="1"/>
</dbReference>
<keyword evidence="8 16" id="KW-0479">Metal-binding</keyword>
<comment type="similarity">
    <text evidence="2">Belongs to the protein kinase superfamily. TKL Ser/Thr protein kinase family.</text>
</comment>
<organism evidence="22 23">
    <name type="scientific">Hermetia illucens</name>
    <name type="common">Black soldier fly</name>
    <dbReference type="NCBI Taxonomy" id="343691"/>
    <lineage>
        <taxon>Eukaryota</taxon>
        <taxon>Metazoa</taxon>
        <taxon>Ecdysozoa</taxon>
        <taxon>Arthropoda</taxon>
        <taxon>Hexapoda</taxon>
        <taxon>Insecta</taxon>
        <taxon>Pterygota</taxon>
        <taxon>Neoptera</taxon>
        <taxon>Endopterygota</taxon>
        <taxon>Diptera</taxon>
        <taxon>Brachycera</taxon>
        <taxon>Stratiomyomorpha</taxon>
        <taxon>Stratiomyidae</taxon>
        <taxon>Hermetiinae</taxon>
        <taxon>Hermetia</taxon>
    </lineage>
</organism>
<protein>
    <recommendedName>
        <fullName evidence="15">LIM domain kinase 1</fullName>
        <ecNumber evidence="3">2.7.11.1</ecNumber>
    </recommendedName>
</protein>
<feature type="region of interest" description="Disordered" evidence="18">
    <location>
        <begin position="1383"/>
        <end position="1413"/>
    </location>
</feature>
<reference evidence="22 23" key="1">
    <citation type="submission" date="2020-11" db="EMBL/GenBank/DDBJ databases">
        <authorList>
            <person name="Wallbank WR R."/>
            <person name="Pardo Diaz C."/>
            <person name="Kozak K."/>
            <person name="Martin S."/>
            <person name="Jiggins C."/>
            <person name="Moest M."/>
            <person name="Warren A I."/>
            <person name="Generalovic N T."/>
            <person name="Byers J.R.P. K."/>
            <person name="Montejo-Kovacevich G."/>
            <person name="Yen C E."/>
        </authorList>
    </citation>
    <scope>NUCLEOTIDE SEQUENCE [LARGE SCALE GENOMIC DNA]</scope>
</reference>
<evidence type="ECO:0000256" key="9">
    <source>
        <dbReference type="ARBA" id="ARBA00022737"/>
    </source>
</evidence>
<feature type="domain" description="PDZ" evidence="21">
    <location>
        <begin position="235"/>
        <end position="276"/>
    </location>
</feature>
<dbReference type="Pfam" id="PF00412">
    <property type="entry name" value="LIM"/>
    <property type="match status" value="2"/>
</dbReference>
<dbReference type="InterPro" id="IPR001245">
    <property type="entry name" value="Ser-Thr/Tyr_kinase_cat_dom"/>
</dbReference>
<evidence type="ECO:0000256" key="5">
    <source>
        <dbReference type="ARBA" id="ARBA00022527"/>
    </source>
</evidence>
<keyword evidence="14 16" id="KW-0440">LIM domain</keyword>
<keyword evidence="11" id="KW-0418">Kinase</keyword>
<feature type="compositionally biased region" description="Basic and acidic residues" evidence="18">
    <location>
        <begin position="302"/>
        <end position="314"/>
    </location>
</feature>
<dbReference type="PROSITE" id="PS50023">
    <property type="entry name" value="LIM_DOMAIN_2"/>
    <property type="match status" value="2"/>
</dbReference>
<dbReference type="PROSITE" id="PS00478">
    <property type="entry name" value="LIM_DOMAIN_1"/>
    <property type="match status" value="2"/>
</dbReference>
<feature type="region of interest" description="Disordered" evidence="18">
    <location>
        <begin position="759"/>
        <end position="833"/>
    </location>
</feature>
<dbReference type="Gene3D" id="3.30.200.20">
    <property type="entry name" value="Phosphorylase Kinase, domain 1"/>
    <property type="match status" value="1"/>
</dbReference>
<feature type="domain" description="LIM zinc-binding" evidence="20">
    <location>
        <begin position="72"/>
        <end position="132"/>
    </location>
</feature>
<evidence type="ECO:0000256" key="17">
    <source>
        <dbReference type="PROSITE-ProRule" id="PRU10141"/>
    </source>
</evidence>
<keyword evidence="6" id="KW-0597">Phosphoprotein</keyword>
<dbReference type="GO" id="GO:0005524">
    <property type="term" value="F:ATP binding"/>
    <property type="evidence" value="ECO:0007669"/>
    <property type="project" value="UniProtKB-UniRule"/>
</dbReference>
<dbReference type="Gene3D" id="2.10.110.10">
    <property type="entry name" value="Cysteine Rich Protein"/>
    <property type="match status" value="2"/>
</dbReference>
<dbReference type="GO" id="GO:0046872">
    <property type="term" value="F:metal ion binding"/>
    <property type="evidence" value="ECO:0007669"/>
    <property type="project" value="UniProtKB-KW"/>
</dbReference>
<dbReference type="PANTHER" id="PTHR46485:SF4">
    <property type="entry name" value="LIM DOMAIN KINASE 1"/>
    <property type="match status" value="1"/>
</dbReference>
<dbReference type="SUPFAM" id="SSF50156">
    <property type="entry name" value="PDZ domain-like"/>
    <property type="match status" value="1"/>
</dbReference>
<evidence type="ECO:0000256" key="1">
    <source>
        <dbReference type="ARBA" id="ARBA00004496"/>
    </source>
</evidence>
<feature type="region of interest" description="Disordered" evidence="18">
    <location>
        <begin position="1307"/>
        <end position="1342"/>
    </location>
</feature>
<evidence type="ECO:0000256" key="6">
    <source>
        <dbReference type="ARBA" id="ARBA00022553"/>
    </source>
</evidence>
<keyword evidence="13 17" id="KW-0067">ATP-binding</keyword>
<keyword evidence="23" id="KW-1185">Reference proteome</keyword>
<evidence type="ECO:0000256" key="16">
    <source>
        <dbReference type="PROSITE-ProRule" id="PRU00125"/>
    </source>
</evidence>
<dbReference type="PANTHER" id="PTHR46485">
    <property type="entry name" value="LIM DOMAIN KINASE 1"/>
    <property type="match status" value="1"/>
</dbReference>
<feature type="binding site" evidence="17">
    <location>
        <position position="440"/>
    </location>
    <ligand>
        <name>ATP</name>
        <dbReference type="ChEBI" id="CHEBI:30616"/>
    </ligand>
</feature>
<evidence type="ECO:0000256" key="11">
    <source>
        <dbReference type="ARBA" id="ARBA00022777"/>
    </source>
</evidence>
<sequence length="1624" mass="178947">MGENSKFDKPSISCSGCLNSVDEPEYVSALGQEWHTDCFRCSACDAKLSSWYFEKDSMLFCKDDYWMKFGESCQQCGEVITGPVMVAGDHKFHPECFCCGSCKAFIGDGESYALVERSKLYCGQCYRRQMNPLSKSSANSNNSASSINSKPLHSIRLIEIPWKKGSKSGLRLSLDENQYGMPITADSGCRGVRISESICRIYGRLGKYVFSFISSAFDTCCGSYRIDVNTDLMTLHIGDRILEVNGNPIKDTSLEQIDSLIQNSDKVLQLTIEHDPEDISRSSSQVDITGRTGSPLQSIDFNKNDGRAAHKDFSDTGSGNKLSKQDKERLYKRKDEGYISGTKTRQLRKSKNLNMNCSNATNSLKEKERCSSMSKLLDENHPPNVELYDLARTKSFRVEPKPQQIFRASDLVQGELLGKGFFGQVYKVTHKVTKEVMVLKELYRVDEEAQRNFLKEVAVLRSLSHHNVLRFIGVLYKDKKLHLVTEFIPGGSLKELIHDSGLPLPWEQRVSFAKDIACGMSYLHSMNIIHRDLNSLNCLVREDKTVIVADFGLARIITTPMYSTSDKWLGSGTGTTGRNKSRQRRQRYTVVGNPYWMAPEMMKGNKYDEKVDIFSFGIVLCEIIGRVQADPDYLPRTSDFGLNQKVFKDKFCMQCPEAFYKIAFLCCELNPDKRPPFEVLEVWLESLAMHIAVGHPLPPDLVFDIENYKGSPSRESSLSSTPDGFLTPKSTGGAGDKKCQSQDSLIDCDVKKKDAKNVNERDTNTTDKNNTNTNTTSSSNTKIDNSKPTDGSNSVQNDHEKTEKDKVLEQNPFIREIPKSPHLSKDFSPNGDRIRDSIRARRQARMMRNRENQIRLGLSPTECGQGSLGRPASKFIVGSETSSFEREDDEIQSCDDKTQTPSGPSSLVEVKQDDVTEQVLQAVKASLESDKDLMGRAQGGRKKGTKERPYGEKGFLINVRDGNLTLNNVKDLENCSDFDSSCDNSLNYAEANAVNTELVASSPKPAVRSKVRANVGSEASRTEVDAPKKTVASRMSSFDSVSSDRDSKNKTPTNRPLKSQITTSRKSSQESVASDVGKVTHEREVRRPPFGGVVSARKSSLESSDQVDSGIKLRSNASKSYRPPKESTAKRAPVTSSRKSSLDSGSDESIRSPTSPIARVNEAIIEKSYKTALDDIRAKLNLCKSKFESLDAASKQNITNSQNSMRNYFNIMPQQETTTQAQSKSQPQSPPIVSMFSRKYSQPFDVNQNSDDNSTNPTKAYRINETPIFERRNTKTFSIFRRSDSDENLAVNSSKVIGSNLATTSKYSKQPKVHEHQQSPAEKTFGFKQKVSPTSELKASQGFHSTTVGGAIEPAADRKTAKPSNIFNQNFFNLKRTTNFLTKKSSKDVPSSSSATIGGSTTPVNRFSSGNAGSEKFTNLTNWGSSHDSPVPYKRPEYLPSASTNVSKTSNRISVLTPESIHRLNAKLSEQKSMAAARQTASVSASSNSSSSNPHATHYLRSGNGSGGGGNQSTRNLSNNNSILGNQQHNSPINNQLLNNSMTNKNYPFNAQTKRGSSNITTVHQNLGGKGSSSGGGVSGMSRRYELGLGMRGGGGDGPGGGGGSQGTSSTSHSSGRVLESTAL</sequence>
<dbReference type="FunCoup" id="A0A7R8UTX6">
    <property type="interactions" value="682"/>
</dbReference>
<feature type="compositionally biased region" description="Polar residues" evidence="18">
    <location>
        <begin position="1512"/>
        <end position="1565"/>
    </location>
</feature>
<evidence type="ECO:0000259" key="21">
    <source>
        <dbReference type="PROSITE" id="PS50106"/>
    </source>
</evidence>
<feature type="region of interest" description="Disordered" evidence="18">
    <location>
        <begin position="880"/>
        <end position="909"/>
    </location>
</feature>
<dbReference type="GO" id="GO:0005737">
    <property type="term" value="C:cytoplasm"/>
    <property type="evidence" value="ECO:0007669"/>
    <property type="project" value="UniProtKB-SubCell"/>
</dbReference>
<evidence type="ECO:0000256" key="10">
    <source>
        <dbReference type="ARBA" id="ARBA00022741"/>
    </source>
</evidence>
<feature type="region of interest" description="Disordered" evidence="18">
    <location>
        <begin position="1470"/>
        <end position="1624"/>
    </location>
</feature>
<dbReference type="SMART" id="SM00132">
    <property type="entry name" value="LIM"/>
    <property type="match status" value="2"/>
</dbReference>
<dbReference type="InterPro" id="IPR000719">
    <property type="entry name" value="Prot_kinase_dom"/>
</dbReference>
<dbReference type="Gene3D" id="1.10.510.10">
    <property type="entry name" value="Transferase(Phosphotransferase) domain 1"/>
    <property type="match status" value="1"/>
</dbReference>
<accession>A0A7R8UTX6</accession>
<feature type="compositionally biased region" description="Polar residues" evidence="18">
    <location>
        <begin position="1050"/>
        <end position="1072"/>
    </location>
</feature>
<feature type="region of interest" description="Disordered" evidence="18">
    <location>
        <begin position="276"/>
        <end position="327"/>
    </location>
</feature>
<gene>
    <name evidence="22" type="ORF">HERILL_LOCUS9729</name>
</gene>
<dbReference type="InterPro" id="IPR001781">
    <property type="entry name" value="Znf_LIM"/>
</dbReference>
<evidence type="ECO:0000313" key="23">
    <source>
        <dbReference type="Proteomes" id="UP000594454"/>
    </source>
</evidence>
<dbReference type="Pfam" id="PF07714">
    <property type="entry name" value="PK_Tyr_Ser-Thr"/>
    <property type="match status" value="1"/>
</dbReference>
<feature type="compositionally biased region" description="Gly residues" evidence="18">
    <location>
        <begin position="1590"/>
        <end position="1606"/>
    </location>
</feature>
<dbReference type="InterPro" id="IPR017441">
    <property type="entry name" value="Protein_kinase_ATP_BS"/>
</dbReference>
<evidence type="ECO:0000256" key="7">
    <source>
        <dbReference type="ARBA" id="ARBA00022679"/>
    </source>
</evidence>
<dbReference type="Pfam" id="PF00595">
    <property type="entry name" value="PDZ"/>
    <property type="match status" value="1"/>
</dbReference>
<evidence type="ECO:0000256" key="3">
    <source>
        <dbReference type="ARBA" id="ARBA00012513"/>
    </source>
</evidence>
<evidence type="ECO:0000256" key="18">
    <source>
        <dbReference type="SAM" id="MobiDB-lite"/>
    </source>
</evidence>
<dbReference type="Proteomes" id="UP000594454">
    <property type="component" value="Chromosome 4"/>
</dbReference>
<feature type="compositionally biased region" description="Low complexity" evidence="18">
    <location>
        <begin position="1607"/>
        <end position="1616"/>
    </location>
</feature>
<dbReference type="FunFam" id="3.30.200.20:FF:000038">
    <property type="entry name" value="LIM domain kinase 2"/>
    <property type="match status" value="1"/>
</dbReference>
<feature type="compositionally biased region" description="Polar residues" evidence="18">
    <location>
        <begin position="1403"/>
        <end position="1413"/>
    </location>
</feature>
<feature type="compositionally biased region" description="Low complexity" evidence="18">
    <location>
        <begin position="1481"/>
        <end position="1493"/>
    </location>
</feature>
<dbReference type="PROSITE" id="PS50106">
    <property type="entry name" value="PDZ"/>
    <property type="match status" value="1"/>
</dbReference>
<evidence type="ECO:0000259" key="19">
    <source>
        <dbReference type="PROSITE" id="PS50011"/>
    </source>
</evidence>
<evidence type="ECO:0000256" key="2">
    <source>
        <dbReference type="ARBA" id="ARBA00005843"/>
    </source>
</evidence>
<keyword evidence="4" id="KW-0963">Cytoplasm</keyword>
<evidence type="ECO:0000256" key="12">
    <source>
        <dbReference type="ARBA" id="ARBA00022833"/>
    </source>
</evidence>
<dbReference type="InterPro" id="IPR001478">
    <property type="entry name" value="PDZ"/>
</dbReference>
<proteinExistence type="inferred from homology"/>
<keyword evidence="9" id="KW-0677">Repeat</keyword>
<dbReference type="FunFam" id="2.10.110.10:FF:000038">
    <property type="entry name" value="LIM domain kinase 2"/>
    <property type="match status" value="1"/>
</dbReference>
<keyword evidence="10 17" id="KW-0547">Nucleotide-binding</keyword>
<dbReference type="InterPro" id="IPR036034">
    <property type="entry name" value="PDZ_sf"/>
</dbReference>
<feature type="compositionally biased region" description="Polar residues" evidence="18">
    <location>
        <begin position="1331"/>
        <end position="1342"/>
    </location>
</feature>
<dbReference type="OrthoDB" id="20134at2759"/>
<dbReference type="OMA" id="FLWLTSM"/>
<dbReference type="GO" id="GO:0004674">
    <property type="term" value="F:protein serine/threonine kinase activity"/>
    <property type="evidence" value="ECO:0007669"/>
    <property type="project" value="UniProtKB-KW"/>
</dbReference>